<keyword evidence="1" id="KW-0732">Signal</keyword>
<proteinExistence type="predicted"/>
<name>A0A9P9EZX8_9HYPO</name>
<evidence type="ECO:0000256" key="1">
    <source>
        <dbReference type="SAM" id="SignalP"/>
    </source>
</evidence>
<dbReference type="AlphaFoldDB" id="A0A9P9EZX8"/>
<keyword evidence="3" id="KW-1185">Reference proteome</keyword>
<organism evidence="2 3">
    <name type="scientific">Dactylonectria estremocensis</name>
    <dbReference type="NCBI Taxonomy" id="1079267"/>
    <lineage>
        <taxon>Eukaryota</taxon>
        <taxon>Fungi</taxon>
        <taxon>Dikarya</taxon>
        <taxon>Ascomycota</taxon>
        <taxon>Pezizomycotina</taxon>
        <taxon>Sordariomycetes</taxon>
        <taxon>Hypocreomycetidae</taxon>
        <taxon>Hypocreales</taxon>
        <taxon>Nectriaceae</taxon>
        <taxon>Dactylonectria</taxon>
    </lineage>
</organism>
<sequence>MAMALLKAQHMIWCFYLPLPSGVAAEGCLDSGSLFKMAGYEAVLHPGIAGVAVMAGPGLVSEPIQLDKAVKEFLRHTYIGMMNCVAALFFV</sequence>
<dbReference type="Proteomes" id="UP000717696">
    <property type="component" value="Unassembled WGS sequence"/>
</dbReference>
<feature type="signal peptide" evidence="1">
    <location>
        <begin position="1"/>
        <end position="25"/>
    </location>
</feature>
<dbReference type="EMBL" id="JAGMUU010000007">
    <property type="protein sequence ID" value="KAH7149697.1"/>
    <property type="molecule type" value="Genomic_DNA"/>
</dbReference>
<feature type="chain" id="PRO_5040146180" evidence="1">
    <location>
        <begin position="26"/>
        <end position="91"/>
    </location>
</feature>
<evidence type="ECO:0000313" key="2">
    <source>
        <dbReference type="EMBL" id="KAH7149697.1"/>
    </source>
</evidence>
<reference evidence="2" key="1">
    <citation type="journal article" date="2021" name="Nat. Commun.">
        <title>Genetic determinants of endophytism in the Arabidopsis root mycobiome.</title>
        <authorList>
            <person name="Mesny F."/>
            <person name="Miyauchi S."/>
            <person name="Thiergart T."/>
            <person name="Pickel B."/>
            <person name="Atanasova L."/>
            <person name="Karlsson M."/>
            <person name="Huettel B."/>
            <person name="Barry K.W."/>
            <person name="Haridas S."/>
            <person name="Chen C."/>
            <person name="Bauer D."/>
            <person name="Andreopoulos W."/>
            <person name="Pangilinan J."/>
            <person name="LaButti K."/>
            <person name="Riley R."/>
            <person name="Lipzen A."/>
            <person name="Clum A."/>
            <person name="Drula E."/>
            <person name="Henrissat B."/>
            <person name="Kohler A."/>
            <person name="Grigoriev I.V."/>
            <person name="Martin F.M."/>
            <person name="Hacquard S."/>
        </authorList>
    </citation>
    <scope>NUCLEOTIDE SEQUENCE</scope>
    <source>
        <strain evidence="2">MPI-CAGE-AT-0021</strain>
    </source>
</reference>
<evidence type="ECO:0000313" key="3">
    <source>
        <dbReference type="Proteomes" id="UP000717696"/>
    </source>
</evidence>
<accession>A0A9P9EZX8</accession>
<protein>
    <submittedName>
        <fullName evidence="2">Uncharacterized protein</fullName>
    </submittedName>
</protein>
<gene>
    <name evidence="2" type="ORF">B0J13DRAFT_312957</name>
</gene>
<comment type="caution">
    <text evidence="2">The sequence shown here is derived from an EMBL/GenBank/DDBJ whole genome shotgun (WGS) entry which is preliminary data.</text>
</comment>